<dbReference type="Pfam" id="PF04101">
    <property type="entry name" value="Glyco_tran_28_C"/>
    <property type="match status" value="1"/>
</dbReference>
<comment type="caution">
    <text evidence="7">The sequence shown here is derived from an EMBL/GenBank/DDBJ whole genome shotgun (WGS) entry which is preliminary data.</text>
</comment>
<protein>
    <submittedName>
        <fullName evidence="7">Monogalactosyldiacylglycerol synthase</fullName>
    </submittedName>
</protein>
<dbReference type="GO" id="GO:0009247">
    <property type="term" value="P:glycolipid biosynthetic process"/>
    <property type="evidence" value="ECO:0007669"/>
    <property type="project" value="InterPro"/>
</dbReference>
<dbReference type="InterPro" id="IPR050519">
    <property type="entry name" value="Glycosyltransf_28_UgtP"/>
</dbReference>
<dbReference type="PANTHER" id="PTHR43025:SF3">
    <property type="entry name" value="MONOGALACTOSYLDIACYLGLYCEROL SYNTHASE 1, CHLOROPLASTIC"/>
    <property type="match status" value="1"/>
</dbReference>
<evidence type="ECO:0000256" key="3">
    <source>
        <dbReference type="ARBA" id="ARBA00022676"/>
    </source>
</evidence>
<evidence type="ECO:0000313" key="7">
    <source>
        <dbReference type="EMBL" id="KNZ69158.1"/>
    </source>
</evidence>
<dbReference type="PANTHER" id="PTHR43025">
    <property type="entry name" value="MONOGALACTOSYLDIACYLGLYCEROL SYNTHASE"/>
    <property type="match status" value="1"/>
</dbReference>
<name>A0A0L6W197_9FIRM</name>
<feature type="domain" description="Glycosyl transferase family 28 C-terminal" evidence="5">
    <location>
        <begin position="205"/>
        <end position="347"/>
    </location>
</feature>
<keyword evidence="3" id="KW-0328">Glycosyltransferase</keyword>
<dbReference type="InterPro" id="IPR007235">
    <property type="entry name" value="Glyco_trans_28_C"/>
</dbReference>
<evidence type="ECO:0000256" key="4">
    <source>
        <dbReference type="ARBA" id="ARBA00022679"/>
    </source>
</evidence>
<organism evidence="7 8">
    <name type="scientific">Thermincola ferriacetica</name>
    <dbReference type="NCBI Taxonomy" id="281456"/>
    <lineage>
        <taxon>Bacteria</taxon>
        <taxon>Bacillati</taxon>
        <taxon>Bacillota</taxon>
        <taxon>Clostridia</taxon>
        <taxon>Eubacteriales</taxon>
        <taxon>Thermincolaceae</taxon>
        <taxon>Thermincola</taxon>
    </lineage>
</organism>
<keyword evidence="4" id="KW-0808">Transferase</keyword>
<sequence length="377" mass="42102">MKNVLFLSVSIGAGHDQAAQALIQEIEYRYPRCKTKLVDTIAYINPILNKIMVAGYMGCLNFNPKIWGYLYGQAEEGTKFLNLGQLILRTRSINKMAELIQEFKPQAIICTHPFSAGIVSELKARKISQAPLIAVITDFTIHPFWIHKNIDKYVIPADSLKYEIMQFDIPEERIIPTGIPIRRQFIEQPSKTEARNRLGLENKTTVLVMGGGLGLGKIELIVKTLADSGLDLQIVTVTGKNEKLQMKLRQVTGKNKVKVFGYVENMSLIMAASDVIVTKPGGLTAAEVLAVGLPMIMINFLPGQEERNADFLLNNGAAIKLRKIQHLIPQLKELTSNEIRLKQIKDSAFALGRPYAARDLIDQLKSEVFLKFSLIQG</sequence>
<evidence type="ECO:0000259" key="6">
    <source>
        <dbReference type="Pfam" id="PF06925"/>
    </source>
</evidence>
<dbReference type="GO" id="GO:0016758">
    <property type="term" value="F:hexosyltransferase activity"/>
    <property type="evidence" value="ECO:0007669"/>
    <property type="project" value="InterPro"/>
</dbReference>
<dbReference type="PATRIC" id="fig|281456.6.peg.2393"/>
<evidence type="ECO:0000313" key="8">
    <source>
        <dbReference type="Proteomes" id="UP000037175"/>
    </source>
</evidence>
<comment type="subcellular location">
    <subcellularLocation>
        <location evidence="1">Membrane</location>
    </subcellularLocation>
</comment>
<evidence type="ECO:0000256" key="1">
    <source>
        <dbReference type="ARBA" id="ARBA00004370"/>
    </source>
</evidence>
<evidence type="ECO:0000256" key="2">
    <source>
        <dbReference type="ARBA" id="ARBA00006962"/>
    </source>
</evidence>
<dbReference type="AlphaFoldDB" id="A0A0L6W197"/>
<dbReference type="GO" id="GO:0016020">
    <property type="term" value="C:membrane"/>
    <property type="evidence" value="ECO:0007669"/>
    <property type="project" value="UniProtKB-SubCell"/>
</dbReference>
<accession>A0A0L6W197</accession>
<dbReference type="RefSeq" id="WP_013119378.1">
    <property type="nucleotide sequence ID" value="NZ_LGTE01000016.1"/>
</dbReference>
<dbReference type="SUPFAM" id="SSF53756">
    <property type="entry name" value="UDP-Glycosyltransferase/glycogen phosphorylase"/>
    <property type="match status" value="1"/>
</dbReference>
<keyword evidence="8" id="KW-1185">Reference proteome</keyword>
<feature type="domain" description="Diacylglycerol glucosyltransferase N-terminal" evidence="6">
    <location>
        <begin position="15"/>
        <end position="181"/>
    </location>
</feature>
<comment type="similarity">
    <text evidence="2">Belongs to the glycosyltransferase 28 family.</text>
</comment>
<gene>
    <name evidence="7" type="ORF">Tfer_2263</name>
</gene>
<proteinExistence type="inferred from homology"/>
<dbReference type="Proteomes" id="UP000037175">
    <property type="component" value="Unassembled WGS sequence"/>
</dbReference>
<dbReference type="Gene3D" id="3.40.50.2000">
    <property type="entry name" value="Glycogen Phosphorylase B"/>
    <property type="match status" value="1"/>
</dbReference>
<dbReference type="Pfam" id="PF06925">
    <property type="entry name" value="MGDG_synth"/>
    <property type="match status" value="1"/>
</dbReference>
<dbReference type="EMBL" id="LGTE01000016">
    <property type="protein sequence ID" value="KNZ69158.1"/>
    <property type="molecule type" value="Genomic_DNA"/>
</dbReference>
<reference evidence="8" key="1">
    <citation type="submission" date="2015-07" db="EMBL/GenBank/DDBJ databases">
        <title>Complete Genome of Thermincola ferriacetica strain Z-0001T.</title>
        <authorList>
            <person name="Lusk B."/>
            <person name="Badalamenti J.P."/>
            <person name="Parameswaran P."/>
            <person name="Bond D.R."/>
            <person name="Torres C.I."/>
        </authorList>
    </citation>
    <scope>NUCLEOTIDE SEQUENCE [LARGE SCALE GENOMIC DNA]</scope>
    <source>
        <strain evidence="8">Z-0001</strain>
    </source>
</reference>
<evidence type="ECO:0000259" key="5">
    <source>
        <dbReference type="Pfam" id="PF04101"/>
    </source>
</evidence>
<dbReference type="InterPro" id="IPR009695">
    <property type="entry name" value="Diacylglyc_glucosyltr_N"/>
</dbReference>